<feature type="domain" description="GATA-type" evidence="2">
    <location>
        <begin position="58"/>
        <end position="78"/>
    </location>
</feature>
<keyword evidence="1" id="KW-0863">Zinc-finger</keyword>
<dbReference type="OrthoDB" id="515401at2759"/>
<protein>
    <recommendedName>
        <fullName evidence="2">GATA-type domain-containing protein</fullName>
    </recommendedName>
</protein>
<keyword evidence="1" id="KW-0479">Metal-binding</keyword>
<sequence>MDAHEDNFVFSCHLNGIHSKNNIPPNFKFFASTIKKTKTTIGSPITNNRNEKFYIYHCSNCGARETSAWRRDLQGEALLWNMYLRFVFKSKKLSKTNRVGSVVEWST</sequence>
<comment type="caution">
    <text evidence="3">The sequence shown here is derived from an EMBL/GenBank/DDBJ whole genome shotgun (WGS) entry which is preliminary data.</text>
</comment>
<evidence type="ECO:0000313" key="3">
    <source>
        <dbReference type="EMBL" id="RHZ89528.1"/>
    </source>
</evidence>
<evidence type="ECO:0000313" key="4">
    <source>
        <dbReference type="Proteomes" id="UP000266861"/>
    </source>
</evidence>
<accession>A0A397JRN9</accession>
<dbReference type="GO" id="GO:0043565">
    <property type="term" value="F:sequence-specific DNA binding"/>
    <property type="evidence" value="ECO:0007669"/>
    <property type="project" value="InterPro"/>
</dbReference>
<dbReference type="EMBL" id="PQFF01000011">
    <property type="protein sequence ID" value="RHZ89528.1"/>
    <property type="molecule type" value="Genomic_DNA"/>
</dbReference>
<dbReference type="AlphaFoldDB" id="A0A397JRN9"/>
<dbReference type="PROSITE" id="PS50114">
    <property type="entry name" value="GATA_ZN_FINGER_2"/>
    <property type="match status" value="1"/>
</dbReference>
<organism evidence="3 4">
    <name type="scientific">Diversispora epigaea</name>
    <dbReference type="NCBI Taxonomy" id="1348612"/>
    <lineage>
        <taxon>Eukaryota</taxon>
        <taxon>Fungi</taxon>
        <taxon>Fungi incertae sedis</taxon>
        <taxon>Mucoromycota</taxon>
        <taxon>Glomeromycotina</taxon>
        <taxon>Glomeromycetes</taxon>
        <taxon>Diversisporales</taxon>
        <taxon>Diversisporaceae</taxon>
        <taxon>Diversispora</taxon>
    </lineage>
</organism>
<name>A0A397JRN9_9GLOM</name>
<evidence type="ECO:0000256" key="1">
    <source>
        <dbReference type="PROSITE-ProRule" id="PRU00094"/>
    </source>
</evidence>
<keyword evidence="1" id="KW-0862">Zinc</keyword>
<keyword evidence="4" id="KW-1185">Reference proteome</keyword>
<evidence type="ECO:0000259" key="2">
    <source>
        <dbReference type="PROSITE" id="PS50114"/>
    </source>
</evidence>
<dbReference type="SUPFAM" id="SSF57716">
    <property type="entry name" value="Glucocorticoid receptor-like (DNA-binding domain)"/>
    <property type="match status" value="1"/>
</dbReference>
<reference evidence="3 4" key="1">
    <citation type="submission" date="2018-08" db="EMBL/GenBank/DDBJ databases">
        <title>Genome and evolution of the arbuscular mycorrhizal fungus Diversispora epigaea (formerly Glomus versiforme) and its bacterial endosymbionts.</title>
        <authorList>
            <person name="Sun X."/>
            <person name="Fei Z."/>
            <person name="Harrison M."/>
        </authorList>
    </citation>
    <scope>NUCLEOTIDE SEQUENCE [LARGE SCALE GENOMIC DNA]</scope>
    <source>
        <strain evidence="3 4">IT104</strain>
    </source>
</reference>
<dbReference type="Proteomes" id="UP000266861">
    <property type="component" value="Unassembled WGS sequence"/>
</dbReference>
<dbReference type="Gene3D" id="3.30.50.10">
    <property type="entry name" value="Erythroid Transcription Factor GATA-1, subunit A"/>
    <property type="match status" value="1"/>
</dbReference>
<dbReference type="InterPro" id="IPR013088">
    <property type="entry name" value="Znf_NHR/GATA"/>
</dbReference>
<dbReference type="GO" id="GO:0006355">
    <property type="term" value="P:regulation of DNA-templated transcription"/>
    <property type="evidence" value="ECO:0007669"/>
    <property type="project" value="InterPro"/>
</dbReference>
<dbReference type="InterPro" id="IPR000679">
    <property type="entry name" value="Znf_GATA"/>
</dbReference>
<gene>
    <name evidence="3" type="ORF">Glove_13g142</name>
</gene>
<dbReference type="GO" id="GO:0008270">
    <property type="term" value="F:zinc ion binding"/>
    <property type="evidence" value="ECO:0007669"/>
    <property type="project" value="UniProtKB-KW"/>
</dbReference>
<proteinExistence type="predicted"/>